<accession>A0A8J3CM05</accession>
<name>A0A8J3CM05_9BURK</name>
<dbReference type="Proteomes" id="UP000614287">
    <property type="component" value="Unassembled WGS sequence"/>
</dbReference>
<reference evidence="1" key="2">
    <citation type="submission" date="2020-09" db="EMBL/GenBank/DDBJ databases">
        <authorList>
            <person name="Sun Q."/>
            <person name="Kim S."/>
        </authorList>
    </citation>
    <scope>NUCLEOTIDE SEQUENCE</scope>
    <source>
        <strain evidence="1">KCTC 32501</strain>
    </source>
</reference>
<dbReference type="EMBL" id="BMZG01000003">
    <property type="protein sequence ID" value="GHA67928.1"/>
    <property type="molecule type" value="Genomic_DNA"/>
</dbReference>
<organism evidence="1 2">
    <name type="scientific">Formosimonas limnophila</name>
    <dbReference type="NCBI Taxonomy" id="1384487"/>
    <lineage>
        <taxon>Bacteria</taxon>
        <taxon>Pseudomonadati</taxon>
        <taxon>Pseudomonadota</taxon>
        <taxon>Betaproteobacteria</taxon>
        <taxon>Burkholderiales</taxon>
        <taxon>Burkholderiaceae</taxon>
        <taxon>Formosimonas</taxon>
    </lineage>
</organism>
<dbReference type="AlphaFoldDB" id="A0A8J3CM05"/>
<sequence>MNIRYQLWLDNKAEKIKQLTSVVILLMTLLYCGHLLKNIPGTQQARDSFLKNRIHSYEIGLFLKKHPEYRSVQIGLESDVYYLPRGTLGEVFGPYRYQDFLKLSTPELSNKIKALHANSLILSNKRNSQSITSRSDFKDYFKLLLDTGDAQLYLVK</sequence>
<keyword evidence="2" id="KW-1185">Reference proteome</keyword>
<protein>
    <submittedName>
        <fullName evidence="1">Uncharacterized protein</fullName>
    </submittedName>
</protein>
<evidence type="ECO:0000313" key="2">
    <source>
        <dbReference type="Proteomes" id="UP000614287"/>
    </source>
</evidence>
<comment type="caution">
    <text evidence="1">The sequence shown here is derived from an EMBL/GenBank/DDBJ whole genome shotgun (WGS) entry which is preliminary data.</text>
</comment>
<gene>
    <name evidence="1" type="ORF">GCM10009007_05550</name>
</gene>
<proteinExistence type="predicted"/>
<evidence type="ECO:0000313" key="1">
    <source>
        <dbReference type="EMBL" id="GHA67928.1"/>
    </source>
</evidence>
<reference evidence="1" key="1">
    <citation type="journal article" date="2014" name="Int. J. Syst. Evol. Microbiol.">
        <title>Complete genome sequence of Corynebacterium casei LMG S-19264T (=DSM 44701T), isolated from a smear-ripened cheese.</title>
        <authorList>
            <consortium name="US DOE Joint Genome Institute (JGI-PGF)"/>
            <person name="Walter F."/>
            <person name="Albersmeier A."/>
            <person name="Kalinowski J."/>
            <person name="Ruckert C."/>
        </authorList>
    </citation>
    <scope>NUCLEOTIDE SEQUENCE</scope>
    <source>
        <strain evidence="1">KCTC 32501</strain>
    </source>
</reference>